<dbReference type="EMBL" id="JAAMPC010000002">
    <property type="protein sequence ID" value="KAG2328562.1"/>
    <property type="molecule type" value="Genomic_DNA"/>
</dbReference>
<comment type="caution">
    <text evidence="2">The sequence shown here is derived from an EMBL/GenBank/DDBJ whole genome shotgun (WGS) entry which is preliminary data.</text>
</comment>
<organism evidence="2 3">
    <name type="scientific">Brassica carinata</name>
    <name type="common">Ethiopian mustard</name>
    <name type="synonym">Abyssinian cabbage</name>
    <dbReference type="NCBI Taxonomy" id="52824"/>
    <lineage>
        <taxon>Eukaryota</taxon>
        <taxon>Viridiplantae</taxon>
        <taxon>Streptophyta</taxon>
        <taxon>Embryophyta</taxon>
        <taxon>Tracheophyta</taxon>
        <taxon>Spermatophyta</taxon>
        <taxon>Magnoliopsida</taxon>
        <taxon>eudicotyledons</taxon>
        <taxon>Gunneridae</taxon>
        <taxon>Pentapetalae</taxon>
        <taxon>rosids</taxon>
        <taxon>malvids</taxon>
        <taxon>Brassicales</taxon>
        <taxon>Brassicaceae</taxon>
        <taxon>Brassiceae</taxon>
        <taxon>Brassica</taxon>
    </lineage>
</organism>
<accession>A0A8X7WG07</accession>
<sequence length="250" mass="28023">MSSSSNVQKNRDTGTNKASGKHSPDQTAAETVPAHIAEFLSFQGELARSEDEETTNPTRDASPRPEFPIVVPTPGIPAEGVTVSDMSFLSQEKCLQDQVPLKEFFFSLIVRAIHPSMKWLAPKHEEEVGEDLREAYYKSVCGSCRLMGHPHSRRPRGPARLFTKYGLSRYLTTLETFTKFEWDPRSVRPLASARDPPQGFFTCYEAFLSDSRMWFPIPGTIVCGVVLRTFNQPAHCPVFGELARRASLEL</sequence>
<evidence type="ECO:0000313" key="3">
    <source>
        <dbReference type="Proteomes" id="UP000886595"/>
    </source>
</evidence>
<keyword evidence="3" id="KW-1185">Reference proteome</keyword>
<evidence type="ECO:0000313" key="2">
    <source>
        <dbReference type="EMBL" id="KAG2328562.1"/>
    </source>
</evidence>
<feature type="region of interest" description="Disordered" evidence="1">
    <location>
        <begin position="1"/>
        <end position="70"/>
    </location>
</feature>
<name>A0A8X7WG07_BRACI</name>
<gene>
    <name evidence="2" type="ORF">Bca52824_011290</name>
</gene>
<dbReference type="Proteomes" id="UP000886595">
    <property type="component" value="Unassembled WGS sequence"/>
</dbReference>
<evidence type="ECO:0000256" key="1">
    <source>
        <dbReference type="SAM" id="MobiDB-lite"/>
    </source>
</evidence>
<dbReference type="AlphaFoldDB" id="A0A8X7WG07"/>
<proteinExistence type="predicted"/>
<protein>
    <submittedName>
        <fullName evidence="2">Uncharacterized protein</fullName>
    </submittedName>
</protein>
<reference evidence="2 3" key="1">
    <citation type="submission" date="2020-02" db="EMBL/GenBank/DDBJ databases">
        <authorList>
            <person name="Ma Q."/>
            <person name="Huang Y."/>
            <person name="Song X."/>
            <person name="Pei D."/>
        </authorList>
    </citation>
    <scope>NUCLEOTIDE SEQUENCE [LARGE SCALE GENOMIC DNA]</scope>
    <source>
        <strain evidence="2">Sxm20200214</strain>
        <tissue evidence="2">Leaf</tissue>
    </source>
</reference>